<gene>
    <name evidence="2" type="ORF">A2242_04120</name>
</gene>
<dbReference type="SUPFAM" id="SSF51261">
    <property type="entry name" value="Duplicated hybrid motif"/>
    <property type="match status" value="1"/>
</dbReference>
<dbReference type="STRING" id="1797995.A2242_04120"/>
<protein>
    <recommendedName>
        <fullName evidence="4">Peptidase M23 domain-containing protein</fullName>
    </recommendedName>
</protein>
<reference evidence="2 3" key="1">
    <citation type="journal article" date="2016" name="Nat. Commun.">
        <title>Thousands of microbial genomes shed light on interconnected biogeochemical processes in an aquifer system.</title>
        <authorList>
            <person name="Anantharaman K."/>
            <person name="Brown C.T."/>
            <person name="Hug L.A."/>
            <person name="Sharon I."/>
            <person name="Castelle C.J."/>
            <person name="Probst A.J."/>
            <person name="Thomas B.C."/>
            <person name="Singh A."/>
            <person name="Wilkins M.J."/>
            <person name="Karaoz U."/>
            <person name="Brodie E.L."/>
            <person name="Williams K.H."/>
            <person name="Hubbard S.S."/>
            <person name="Banfield J.F."/>
        </authorList>
    </citation>
    <scope>NUCLEOTIDE SEQUENCE [LARGE SCALE GENOMIC DNA]</scope>
</reference>
<sequence>MKVSKASCLVALLIVVSLKNVYALERTPTGFYYPTGRAPISGDVGWLASDDDYYDNFCHIGHDFYANVDDLAYPISDGEIYYISYTEASWGSGNMGVFVKHLLADNTPFLALYAHVKVNSIKSGDSVFGGISFAKIGWYSGGVHLHLGIFPGLNYPSTSWGRIPSPGQYPYNGFVDPINWINTKTPAPMVAKYPNGTTNNHIFSSYTANGGSGRFGTPWNNSSFGAYVHPWPDNPSDPNVVWLQDFIELDGHWWQIVDNPAAGQAFPVHGQILTFWHANYGYTNYGAPKSNEYYATHESNGHQLVVQTFVKGSTVHYLGYDTVAETSKEGRKRNI</sequence>
<name>A0A1F5SNL1_9BACT</name>
<dbReference type="Gene3D" id="2.70.70.10">
    <property type="entry name" value="Glucose Permease (Domain IIA)"/>
    <property type="match status" value="1"/>
</dbReference>
<dbReference type="AlphaFoldDB" id="A0A1F5SNL1"/>
<evidence type="ECO:0000313" key="2">
    <source>
        <dbReference type="EMBL" id="OGF28295.1"/>
    </source>
</evidence>
<evidence type="ECO:0000313" key="3">
    <source>
        <dbReference type="Proteomes" id="UP000178925"/>
    </source>
</evidence>
<evidence type="ECO:0000256" key="1">
    <source>
        <dbReference type="SAM" id="SignalP"/>
    </source>
</evidence>
<dbReference type="Proteomes" id="UP000178925">
    <property type="component" value="Unassembled WGS sequence"/>
</dbReference>
<organism evidence="2 3">
    <name type="scientific">Candidatus Falkowbacteria bacterium RIFOXYA2_FULL_47_9</name>
    <dbReference type="NCBI Taxonomy" id="1797995"/>
    <lineage>
        <taxon>Bacteria</taxon>
        <taxon>Candidatus Falkowiibacteriota</taxon>
    </lineage>
</organism>
<dbReference type="EMBL" id="MFGC01000012">
    <property type="protein sequence ID" value="OGF28295.1"/>
    <property type="molecule type" value="Genomic_DNA"/>
</dbReference>
<dbReference type="InterPro" id="IPR011055">
    <property type="entry name" value="Dup_hybrid_motif"/>
</dbReference>
<feature type="chain" id="PRO_5009521272" description="Peptidase M23 domain-containing protein" evidence="1">
    <location>
        <begin position="24"/>
        <end position="335"/>
    </location>
</feature>
<evidence type="ECO:0008006" key="4">
    <source>
        <dbReference type="Google" id="ProtNLM"/>
    </source>
</evidence>
<keyword evidence="1" id="KW-0732">Signal</keyword>
<comment type="caution">
    <text evidence="2">The sequence shown here is derived from an EMBL/GenBank/DDBJ whole genome shotgun (WGS) entry which is preliminary data.</text>
</comment>
<proteinExistence type="predicted"/>
<dbReference type="CDD" id="cd12797">
    <property type="entry name" value="M23_peptidase"/>
    <property type="match status" value="1"/>
</dbReference>
<accession>A0A1F5SNL1</accession>
<feature type="signal peptide" evidence="1">
    <location>
        <begin position="1"/>
        <end position="23"/>
    </location>
</feature>